<dbReference type="Gene3D" id="3.30.2310.20">
    <property type="entry name" value="RelE-like"/>
    <property type="match status" value="1"/>
</dbReference>
<organism evidence="2 3">
    <name type="scientific">Caulobacter ginsengisoli</name>
    <dbReference type="NCBI Taxonomy" id="400775"/>
    <lineage>
        <taxon>Bacteria</taxon>
        <taxon>Pseudomonadati</taxon>
        <taxon>Pseudomonadota</taxon>
        <taxon>Alphaproteobacteria</taxon>
        <taxon>Caulobacterales</taxon>
        <taxon>Caulobacteraceae</taxon>
        <taxon>Caulobacter</taxon>
    </lineage>
</organism>
<proteinExistence type="predicted"/>
<dbReference type="InterPro" id="IPR035093">
    <property type="entry name" value="RelE/ParE_toxin_dom_sf"/>
</dbReference>
<evidence type="ECO:0000256" key="1">
    <source>
        <dbReference type="ARBA" id="ARBA00022649"/>
    </source>
</evidence>
<reference evidence="2 3" key="1">
    <citation type="submission" date="2023-07" db="EMBL/GenBank/DDBJ databases">
        <title>Genomic Encyclopedia of Type Strains, Phase IV (KMG-IV): sequencing the most valuable type-strain genomes for metagenomic binning, comparative biology and taxonomic classification.</title>
        <authorList>
            <person name="Goeker M."/>
        </authorList>
    </citation>
    <scope>NUCLEOTIDE SEQUENCE [LARGE SCALE GENOMIC DNA]</scope>
    <source>
        <strain evidence="2 3">DSM 18695</strain>
    </source>
</reference>
<accession>A0ABU0IT60</accession>
<dbReference type="Proteomes" id="UP001228905">
    <property type="component" value="Unassembled WGS sequence"/>
</dbReference>
<dbReference type="EMBL" id="JAUSVS010000004">
    <property type="protein sequence ID" value="MDQ0464610.1"/>
    <property type="molecule type" value="Genomic_DNA"/>
</dbReference>
<dbReference type="Pfam" id="PF05016">
    <property type="entry name" value="ParE_toxin"/>
    <property type="match status" value="1"/>
</dbReference>
<sequence length="101" mass="11782">MDLIIRQSRQAFGEEAATRYRRLMTAAFQELVEEPQRPASRLESSASSPVWLYHLRHVARRQSGLRLANPRHFVAYRFDSDRVDVVRVLHDAMDFEAQLKG</sequence>
<protein>
    <submittedName>
        <fullName evidence="2">Toxin ParE1/3/4</fullName>
    </submittedName>
</protein>
<keyword evidence="3" id="KW-1185">Reference proteome</keyword>
<comment type="caution">
    <text evidence="2">The sequence shown here is derived from an EMBL/GenBank/DDBJ whole genome shotgun (WGS) entry which is preliminary data.</text>
</comment>
<name>A0ABU0IT60_9CAUL</name>
<dbReference type="InterPro" id="IPR007712">
    <property type="entry name" value="RelE/ParE_toxin"/>
</dbReference>
<gene>
    <name evidence="2" type="ORF">QO010_002394</name>
</gene>
<evidence type="ECO:0000313" key="2">
    <source>
        <dbReference type="EMBL" id="MDQ0464610.1"/>
    </source>
</evidence>
<evidence type="ECO:0000313" key="3">
    <source>
        <dbReference type="Proteomes" id="UP001228905"/>
    </source>
</evidence>
<keyword evidence="1" id="KW-1277">Toxin-antitoxin system</keyword>